<feature type="transmembrane region" description="Helical" evidence="7">
    <location>
        <begin position="7"/>
        <end position="28"/>
    </location>
</feature>
<feature type="transmembrane region" description="Helical" evidence="7">
    <location>
        <begin position="114"/>
        <end position="137"/>
    </location>
</feature>
<accession>A0A285D5H6</accession>
<keyword evidence="6 7" id="KW-0472">Membrane</keyword>
<keyword evidence="10" id="KW-1185">Reference proteome</keyword>
<evidence type="ECO:0000256" key="2">
    <source>
        <dbReference type="ARBA" id="ARBA00022448"/>
    </source>
</evidence>
<feature type="transmembrane region" description="Helical" evidence="7">
    <location>
        <begin position="81"/>
        <end position="102"/>
    </location>
</feature>
<evidence type="ECO:0000256" key="3">
    <source>
        <dbReference type="ARBA" id="ARBA00022475"/>
    </source>
</evidence>
<comment type="similarity">
    <text evidence="7">Belongs to the binding-protein-dependent transport system permease family.</text>
</comment>
<proteinExistence type="inferred from homology"/>
<keyword evidence="5 7" id="KW-1133">Transmembrane helix</keyword>
<feature type="transmembrane region" description="Helical" evidence="7">
    <location>
        <begin position="222"/>
        <end position="247"/>
    </location>
</feature>
<sequence length="292" mass="34238">MKLLKNSFIHIFSVLLLLIIATFPLVIFNMGDRVAINFEGIFEEMKQFFSGLFTGSSFYYEQGDRIRSILTDISRYFKFSFFYLFWSSSIILLLSFILGIYFWRQSNKLLNNFLGFLGMIPDFIFISILQILVVIFYQKTGVRLAKVATPSTEDPAILLPLITLVLIPLIYIVRTLNERTQDVLREDYILTAISKGIKKRNIYLYHVTTNVTPFLKADLHKILAIMISNLFIVEYLFNTGGITALLFQHQMKFGYQYNLVIFCFFALFLLYVLLFFYLKMLILLVERILRHD</sequence>
<evidence type="ECO:0000313" key="10">
    <source>
        <dbReference type="Proteomes" id="UP000219546"/>
    </source>
</evidence>
<dbReference type="OrthoDB" id="2958608at2"/>
<gene>
    <name evidence="9" type="ORF">SAMN05877753_110227</name>
</gene>
<feature type="transmembrane region" description="Helical" evidence="7">
    <location>
        <begin position="157"/>
        <end position="176"/>
    </location>
</feature>
<protein>
    <submittedName>
        <fullName evidence="9">Peptide/nickel transport system permease protein</fullName>
    </submittedName>
</protein>
<name>A0A285D5H6_9BACI</name>
<organism evidence="9 10">
    <name type="scientific">Bacillus oleivorans</name>
    <dbReference type="NCBI Taxonomy" id="1448271"/>
    <lineage>
        <taxon>Bacteria</taxon>
        <taxon>Bacillati</taxon>
        <taxon>Bacillota</taxon>
        <taxon>Bacilli</taxon>
        <taxon>Bacillales</taxon>
        <taxon>Bacillaceae</taxon>
        <taxon>Bacillus</taxon>
    </lineage>
</organism>
<evidence type="ECO:0000256" key="4">
    <source>
        <dbReference type="ARBA" id="ARBA00022692"/>
    </source>
</evidence>
<dbReference type="PANTHER" id="PTHR30465">
    <property type="entry name" value="INNER MEMBRANE ABC TRANSPORTER"/>
    <property type="match status" value="1"/>
</dbReference>
<dbReference type="AlphaFoldDB" id="A0A285D5H6"/>
<dbReference type="PROSITE" id="PS50928">
    <property type="entry name" value="ABC_TM1"/>
    <property type="match status" value="1"/>
</dbReference>
<dbReference type="InterPro" id="IPR000515">
    <property type="entry name" value="MetI-like"/>
</dbReference>
<evidence type="ECO:0000256" key="7">
    <source>
        <dbReference type="RuleBase" id="RU363032"/>
    </source>
</evidence>
<dbReference type="EMBL" id="OAOP01000010">
    <property type="protein sequence ID" value="SNX75029.1"/>
    <property type="molecule type" value="Genomic_DNA"/>
</dbReference>
<keyword evidence="4 7" id="KW-0812">Transmembrane</keyword>
<reference evidence="9 10" key="1">
    <citation type="submission" date="2017-08" db="EMBL/GenBank/DDBJ databases">
        <authorList>
            <person name="de Groot N.N."/>
        </authorList>
    </citation>
    <scope>NUCLEOTIDE SEQUENCE [LARGE SCALE GENOMIC DNA]</scope>
    <source>
        <strain evidence="9 10">JC228</strain>
    </source>
</reference>
<evidence type="ECO:0000256" key="6">
    <source>
        <dbReference type="ARBA" id="ARBA00023136"/>
    </source>
</evidence>
<dbReference type="Pfam" id="PF00528">
    <property type="entry name" value="BPD_transp_1"/>
    <property type="match status" value="1"/>
</dbReference>
<evidence type="ECO:0000259" key="8">
    <source>
        <dbReference type="PROSITE" id="PS50928"/>
    </source>
</evidence>
<comment type="subcellular location">
    <subcellularLocation>
        <location evidence="1 7">Cell membrane</location>
        <topology evidence="1 7">Multi-pass membrane protein</topology>
    </subcellularLocation>
</comment>
<evidence type="ECO:0000313" key="9">
    <source>
        <dbReference type="EMBL" id="SNX75029.1"/>
    </source>
</evidence>
<evidence type="ECO:0000256" key="5">
    <source>
        <dbReference type="ARBA" id="ARBA00022989"/>
    </source>
</evidence>
<evidence type="ECO:0000256" key="1">
    <source>
        <dbReference type="ARBA" id="ARBA00004651"/>
    </source>
</evidence>
<keyword evidence="3" id="KW-1003">Cell membrane</keyword>
<dbReference type="Proteomes" id="UP000219546">
    <property type="component" value="Unassembled WGS sequence"/>
</dbReference>
<dbReference type="InterPro" id="IPR035906">
    <property type="entry name" value="MetI-like_sf"/>
</dbReference>
<feature type="transmembrane region" description="Helical" evidence="7">
    <location>
        <begin position="259"/>
        <end position="285"/>
    </location>
</feature>
<dbReference type="RefSeq" id="WP_097160257.1">
    <property type="nucleotide sequence ID" value="NZ_JBEPMQ010000011.1"/>
</dbReference>
<keyword evidence="2 7" id="KW-0813">Transport</keyword>
<dbReference type="PANTHER" id="PTHR30465:SF44">
    <property type="entry name" value="ABC-TYPE DIPEPTIDE_OLIGOPEPTIDE TRANSPORT SYSTEM, PERMEASE COMPONENT"/>
    <property type="match status" value="1"/>
</dbReference>
<dbReference type="GO" id="GO:0055085">
    <property type="term" value="P:transmembrane transport"/>
    <property type="evidence" value="ECO:0007669"/>
    <property type="project" value="InterPro"/>
</dbReference>
<dbReference type="SUPFAM" id="SSF161098">
    <property type="entry name" value="MetI-like"/>
    <property type="match status" value="1"/>
</dbReference>
<feature type="domain" description="ABC transmembrane type-1" evidence="8">
    <location>
        <begin position="77"/>
        <end position="278"/>
    </location>
</feature>
<dbReference type="GO" id="GO:0005886">
    <property type="term" value="C:plasma membrane"/>
    <property type="evidence" value="ECO:0007669"/>
    <property type="project" value="UniProtKB-SubCell"/>
</dbReference>